<evidence type="ECO:0000313" key="1">
    <source>
        <dbReference type="EMBL" id="GJE95085.1"/>
    </source>
</evidence>
<protein>
    <submittedName>
        <fullName evidence="1">Uncharacterized protein</fullName>
    </submittedName>
</protein>
<evidence type="ECO:0000313" key="2">
    <source>
        <dbReference type="Proteomes" id="UP000703269"/>
    </source>
</evidence>
<dbReference type="AlphaFoldDB" id="A0A9P3GK96"/>
<proteinExistence type="predicted"/>
<organism evidence="1 2">
    <name type="scientific">Phanerochaete sordida</name>
    <dbReference type="NCBI Taxonomy" id="48140"/>
    <lineage>
        <taxon>Eukaryota</taxon>
        <taxon>Fungi</taxon>
        <taxon>Dikarya</taxon>
        <taxon>Basidiomycota</taxon>
        <taxon>Agaricomycotina</taxon>
        <taxon>Agaricomycetes</taxon>
        <taxon>Polyporales</taxon>
        <taxon>Phanerochaetaceae</taxon>
        <taxon>Phanerochaete</taxon>
    </lineage>
</organism>
<keyword evidence="2" id="KW-1185">Reference proteome</keyword>
<gene>
    <name evidence="1" type="ORF">PsYK624_112650</name>
</gene>
<name>A0A9P3GK96_9APHY</name>
<reference evidence="1 2" key="1">
    <citation type="submission" date="2021-08" db="EMBL/GenBank/DDBJ databases">
        <title>Draft Genome Sequence of Phanerochaete sordida strain YK-624.</title>
        <authorList>
            <person name="Mori T."/>
            <person name="Dohra H."/>
            <person name="Suzuki T."/>
            <person name="Kawagishi H."/>
            <person name="Hirai H."/>
        </authorList>
    </citation>
    <scope>NUCLEOTIDE SEQUENCE [LARGE SCALE GENOMIC DNA]</scope>
    <source>
        <strain evidence="1 2">YK-624</strain>
    </source>
</reference>
<comment type="caution">
    <text evidence="1">The sequence shown here is derived from an EMBL/GenBank/DDBJ whole genome shotgun (WGS) entry which is preliminary data.</text>
</comment>
<dbReference type="Proteomes" id="UP000703269">
    <property type="component" value="Unassembled WGS sequence"/>
</dbReference>
<sequence>MRTSAVASVLEFAGARRHASLYVFSPSFRVFAPEYQTFAKRKDDKLLIELYVHGTAGYMPLNFTITLLPHRLVIYTIFSPHSPAWSQLQPEPLQLAGLNQRDRESRACRFKLPNFNPWQPLR</sequence>
<accession>A0A9P3GK96</accession>
<dbReference type="EMBL" id="BPQB01000045">
    <property type="protein sequence ID" value="GJE95085.1"/>
    <property type="molecule type" value="Genomic_DNA"/>
</dbReference>